<name>A0A1W1UQG7_9DEIO</name>
<evidence type="ECO:0000313" key="4">
    <source>
        <dbReference type="EMBL" id="SMB83283.1"/>
    </source>
</evidence>
<dbReference type="Gene3D" id="3.40.630.30">
    <property type="match status" value="1"/>
</dbReference>
<organism evidence="4 5">
    <name type="scientific">Deinococcus hopiensis KR-140</name>
    <dbReference type="NCBI Taxonomy" id="695939"/>
    <lineage>
        <taxon>Bacteria</taxon>
        <taxon>Thermotogati</taxon>
        <taxon>Deinococcota</taxon>
        <taxon>Deinococci</taxon>
        <taxon>Deinococcales</taxon>
        <taxon>Deinococcaceae</taxon>
        <taxon>Deinococcus</taxon>
    </lineage>
</organism>
<dbReference type="STRING" id="695939.SAMN00790413_04340"/>
<dbReference type="RefSeq" id="WP_084046429.1">
    <property type="nucleotide sequence ID" value="NZ_FWWU01000006.1"/>
</dbReference>
<dbReference type="EMBL" id="FWWU01000006">
    <property type="protein sequence ID" value="SMB83283.1"/>
    <property type="molecule type" value="Genomic_DNA"/>
</dbReference>
<dbReference type="GO" id="GO:0016747">
    <property type="term" value="F:acyltransferase activity, transferring groups other than amino-acyl groups"/>
    <property type="evidence" value="ECO:0007669"/>
    <property type="project" value="InterPro"/>
</dbReference>
<keyword evidence="4" id="KW-0689">Ribosomal protein</keyword>
<dbReference type="PROSITE" id="PS51186">
    <property type="entry name" value="GNAT"/>
    <property type="match status" value="1"/>
</dbReference>
<keyword evidence="2" id="KW-0012">Acyltransferase</keyword>
<dbReference type="SUPFAM" id="SSF55729">
    <property type="entry name" value="Acyl-CoA N-acyltransferases (Nat)"/>
    <property type="match status" value="1"/>
</dbReference>
<dbReference type="AlphaFoldDB" id="A0A1W1UQG7"/>
<evidence type="ECO:0000256" key="1">
    <source>
        <dbReference type="ARBA" id="ARBA00022679"/>
    </source>
</evidence>
<dbReference type="OrthoDB" id="67353at2"/>
<dbReference type="InterPro" id="IPR000182">
    <property type="entry name" value="GNAT_dom"/>
</dbReference>
<accession>A0A1W1UQG7</accession>
<reference evidence="4 5" key="1">
    <citation type="submission" date="2017-04" db="EMBL/GenBank/DDBJ databases">
        <authorList>
            <person name="Afonso C.L."/>
            <person name="Miller P.J."/>
            <person name="Scott M.A."/>
            <person name="Spackman E."/>
            <person name="Goraichik I."/>
            <person name="Dimitrov K.M."/>
            <person name="Suarez D.L."/>
            <person name="Swayne D.E."/>
        </authorList>
    </citation>
    <scope>NUCLEOTIDE SEQUENCE [LARGE SCALE GENOMIC DNA]</scope>
    <source>
        <strain evidence="4 5">KR-140</strain>
    </source>
</reference>
<dbReference type="Pfam" id="PF00583">
    <property type="entry name" value="Acetyltransf_1"/>
    <property type="match status" value="1"/>
</dbReference>
<proteinExistence type="predicted"/>
<evidence type="ECO:0000256" key="2">
    <source>
        <dbReference type="ARBA" id="ARBA00023315"/>
    </source>
</evidence>
<dbReference type="InterPro" id="IPR016181">
    <property type="entry name" value="Acyl_CoA_acyltransferase"/>
</dbReference>
<gene>
    <name evidence="4" type="ORF">SAMN00790413_04340</name>
</gene>
<keyword evidence="1" id="KW-0808">Transferase</keyword>
<evidence type="ECO:0000313" key="5">
    <source>
        <dbReference type="Proteomes" id="UP000192582"/>
    </source>
</evidence>
<keyword evidence="4" id="KW-0687">Ribonucleoprotein</keyword>
<dbReference type="CDD" id="cd04301">
    <property type="entry name" value="NAT_SF"/>
    <property type="match status" value="1"/>
</dbReference>
<feature type="domain" description="N-acetyltransferase" evidence="3">
    <location>
        <begin position="8"/>
        <end position="151"/>
    </location>
</feature>
<keyword evidence="5" id="KW-1185">Reference proteome</keyword>
<dbReference type="InterPro" id="IPR050832">
    <property type="entry name" value="Bact_Acetyltransf"/>
</dbReference>
<protein>
    <submittedName>
        <fullName evidence="4">Ribosomal protein S18 acetylase RimI</fullName>
    </submittedName>
</protein>
<dbReference type="GO" id="GO:0005840">
    <property type="term" value="C:ribosome"/>
    <property type="evidence" value="ECO:0007669"/>
    <property type="project" value="UniProtKB-KW"/>
</dbReference>
<sequence>MTVTARAEDIRSPDAVTLIDELSAELAALYNVGDGRAGFAPENVEVPRAAFVIARVDGVPAGCGAIRPLADGSVEVKRMYTRAAYRRRGVAQAVLTELERLAEQFGYPRVKLQTGPLQPEAAALYERVGYRRIPIFAGTWDRVLAYQKDLPAALARPEVAS</sequence>
<dbReference type="PANTHER" id="PTHR43877:SF2">
    <property type="entry name" value="AMINOALKYLPHOSPHONATE N-ACETYLTRANSFERASE-RELATED"/>
    <property type="match status" value="1"/>
</dbReference>
<dbReference type="PANTHER" id="PTHR43877">
    <property type="entry name" value="AMINOALKYLPHOSPHONATE N-ACETYLTRANSFERASE-RELATED-RELATED"/>
    <property type="match status" value="1"/>
</dbReference>
<evidence type="ECO:0000259" key="3">
    <source>
        <dbReference type="PROSITE" id="PS51186"/>
    </source>
</evidence>
<dbReference type="Proteomes" id="UP000192582">
    <property type="component" value="Unassembled WGS sequence"/>
</dbReference>